<keyword evidence="4 6" id="KW-1133">Transmembrane helix</keyword>
<dbReference type="GO" id="GO:0050909">
    <property type="term" value="P:sensory perception of taste"/>
    <property type="evidence" value="ECO:0007669"/>
    <property type="project" value="InterPro"/>
</dbReference>
<evidence type="ECO:0000256" key="6">
    <source>
        <dbReference type="RuleBase" id="RU363108"/>
    </source>
</evidence>
<keyword evidence="6" id="KW-0807">Transducer</keyword>
<feature type="transmembrane region" description="Helical" evidence="6">
    <location>
        <begin position="51"/>
        <end position="72"/>
    </location>
</feature>
<feature type="transmembrane region" description="Helical" evidence="6">
    <location>
        <begin position="273"/>
        <end position="291"/>
    </location>
</feature>
<evidence type="ECO:0000313" key="7">
    <source>
        <dbReference type="EnsemblMetazoa" id="XP_024083691.1"/>
    </source>
</evidence>
<reference evidence="7" key="1">
    <citation type="submission" date="2022-01" db="UniProtKB">
        <authorList>
            <consortium name="EnsemblMetazoa"/>
        </authorList>
    </citation>
    <scope>IDENTIFICATION</scope>
</reference>
<dbReference type="GeneID" id="106663559"/>
<evidence type="ECO:0000256" key="5">
    <source>
        <dbReference type="ARBA" id="ARBA00023136"/>
    </source>
</evidence>
<evidence type="ECO:0000256" key="4">
    <source>
        <dbReference type="ARBA" id="ARBA00022989"/>
    </source>
</evidence>
<dbReference type="EnsemblMetazoa" id="XM_024227923.1">
    <property type="protein sequence ID" value="XP_024083691.1"/>
    <property type="gene ID" value="LOC106663559"/>
</dbReference>
<feature type="transmembrane region" description="Helical" evidence="6">
    <location>
        <begin position="140"/>
        <end position="159"/>
    </location>
</feature>
<comment type="similarity">
    <text evidence="6">Belongs to the insect chemoreceptor superfamily. Gustatory receptor (GR) family.</text>
</comment>
<keyword evidence="3 6" id="KW-0812">Transmembrane</keyword>
<keyword evidence="6" id="KW-0675">Receptor</keyword>
<evidence type="ECO:0000256" key="3">
    <source>
        <dbReference type="ARBA" id="ARBA00022692"/>
    </source>
</evidence>
<protein>
    <recommendedName>
        <fullName evidence="6">Gustatory receptor</fullName>
    </recommendedName>
</protein>
<comment type="function">
    <text evidence="6">Gustatory receptor which mediates acceptance or avoidance behavior, depending on its substrates.</text>
</comment>
<dbReference type="RefSeq" id="XP_014243941.1">
    <property type="nucleotide sequence ID" value="XM_014388455.2"/>
</dbReference>
<dbReference type="Proteomes" id="UP000494040">
    <property type="component" value="Unassembled WGS sequence"/>
</dbReference>
<accession>A0A8I6TKK2</accession>
<organism evidence="7 8">
    <name type="scientific">Cimex lectularius</name>
    <name type="common">Bed bug</name>
    <name type="synonym">Acanthia lectularia</name>
    <dbReference type="NCBI Taxonomy" id="79782"/>
    <lineage>
        <taxon>Eukaryota</taxon>
        <taxon>Metazoa</taxon>
        <taxon>Ecdysozoa</taxon>
        <taxon>Arthropoda</taxon>
        <taxon>Hexapoda</taxon>
        <taxon>Insecta</taxon>
        <taxon>Pterygota</taxon>
        <taxon>Neoptera</taxon>
        <taxon>Paraneoptera</taxon>
        <taxon>Hemiptera</taxon>
        <taxon>Heteroptera</taxon>
        <taxon>Panheteroptera</taxon>
        <taxon>Cimicomorpha</taxon>
        <taxon>Cimicidae</taxon>
        <taxon>Cimex</taxon>
    </lineage>
</organism>
<name>A0A8I6TKK2_CIMLE</name>
<keyword evidence="8" id="KW-1185">Reference proteome</keyword>
<comment type="subcellular location">
    <subcellularLocation>
        <location evidence="1 6">Cell membrane</location>
        <topology evidence="1 6">Multi-pass membrane protein</topology>
    </subcellularLocation>
</comment>
<dbReference type="GO" id="GO:0007165">
    <property type="term" value="P:signal transduction"/>
    <property type="evidence" value="ECO:0007669"/>
    <property type="project" value="UniProtKB-KW"/>
</dbReference>
<dbReference type="InterPro" id="IPR013604">
    <property type="entry name" value="7TM_chemorcpt"/>
</dbReference>
<evidence type="ECO:0000256" key="1">
    <source>
        <dbReference type="ARBA" id="ARBA00004651"/>
    </source>
</evidence>
<dbReference type="RefSeq" id="XP_024083691.1">
    <property type="nucleotide sequence ID" value="XM_024227923.1"/>
</dbReference>
<feature type="transmembrane region" description="Helical" evidence="6">
    <location>
        <begin position="240"/>
        <end position="261"/>
    </location>
</feature>
<feature type="transmembrane region" description="Helical" evidence="6">
    <location>
        <begin position="171"/>
        <end position="193"/>
    </location>
</feature>
<dbReference type="KEGG" id="clec:106663559"/>
<dbReference type="OrthoDB" id="6620991at2759"/>
<sequence>MASKRKHTDKPNDPFYLEIRPLLVVLRAFARLAFGIKDGRLVSFPRSCVSLIWFVLYGAHFYLAVDVFLIAFRRLKTETSFFLTIIMMISLILTSVHFYLPLSVVLESGKICSYVNSWADFQDLFFLVTGTRFRPKYRKLLNVCLFLTPLHQIGVLWLQQKIQYFEQWYHMSLFFSILLIANMNLLFWIISFLEMAHAANLIKEIIEKFQYNFQSKSVAKLTVLWISLVKLIGRLSDSMYITMLVFITVVHSCGVTSAYAVISSINSGSVEDVFIFLMLLLLSCVLILAVIEPVHLTKIKVHDEIYREIIKIDTKKIDPTISKEFERFGEVVQKMNLKVTLGGFITIHRNLMTSMIGTAVTHLVVLVQFSTRQENSSS</sequence>
<proteinExistence type="inferred from homology"/>
<dbReference type="EnsemblMetazoa" id="XM_014388455.2">
    <property type="protein sequence ID" value="XP_014243941.1"/>
    <property type="gene ID" value="LOC106663559"/>
</dbReference>
<feature type="transmembrane region" description="Helical" evidence="6">
    <location>
        <begin position="79"/>
        <end position="100"/>
    </location>
</feature>
<comment type="caution">
    <text evidence="6">Lacks conserved residue(s) required for the propagation of feature annotation.</text>
</comment>
<keyword evidence="5 6" id="KW-0472">Membrane</keyword>
<dbReference type="OMA" id="CIASWII"/>
<dbReference type="Pfam" id="PF08395">
    <property type="entry name" value="7tm_7"/>
    <property type="match status" value="1"/>
</dbReference>
<dbReference type="AlphaFoldDB" id="A0A8I6TKK2"/>
<evidence type="ECO:0000256" key="2">
    <source>
        <dbReference type="ARBA" id="ARBA00022475"/>
    </source>
</evidence>
<dbReference type="GO" id="GO:0005886">
    <property type="term" value="C:plasma membrane"/>
    <property type="evidence" value="ECO:0007669"/>
    <property type="project" value="UniProtKB-SubCell"/>
</dbReference>
<keyword evidence="2 6" id="KW-1003">Cell membrane</keyword>
<evidence type="ECO:0000313" key="8">
    <source>
        <dbReference type="Proteomes" id="UP000494040"/>
    </source>
</evidence>